<name>A0A1W0WFM9_HYPEX</name>
<accession>A0A1W0WFM9</accession>
<dbReference type="EMBL" id="MTYJ01000114">
    <property type="protein sequence ID" value="OQV13923.1"/>
    <property type="molecule type" value="Genomic_DNA"/>
</dbReference>
<proteinExistence type="predicted"/>
<comment type="caution">
    <text evidence="1">The sequence shown here is derived from an EMBL/GenBank/DDBJ whole genome shotgun (WGS) entry which is preliminary data.</text>
</comment>
<reference evidence="2" key="1">
    <citation type="submission" date="2017-01" db="EMBL/GenBank/DDBJ databases">
        <title>Comparative genomics of anhydrobiosis in the tardigrade Hypsibius dujardini.</title>
        <authorList>
            <person name="Yoshida Y."/>
            <person name="Koutsovoulos G."/>
            <person name="Laetsch D."/>
            <person name="Stevens L."/>
            <person name="Kumar S."/>
            <person name="Horikawa D."/>
            <person name="Ishino K."/>
            <person name="Komine S."/>
            <person name="Tomita M."/>
            <person name="Blaxter M."/>
            <person name="Arakawa K."/>
        </authorList>
    </citation>
    <scope>NUCLEOTIDE SEQUENCE [LARGE SCALE GENOMIC DNA]</scope>
    <source>
        <strain evidence="2">Z151</strain>
    </source>
</reference>
<keyword evidence="2" id="KW-1185">Reference proteome</keyword>
<protein>
    <submittedName>
        <fullName evidence="1">Uncharacterized protein</fullName>
    </submittedName>
</protein>
<evidence type="ECO:0000313" key="2">
    <source>
        <dbReference type="Proteomes" id="UP000192578"/>
    </source>
</evidence>
<evidence type="ECO:0000313" key="1">
    <source>
        <dbReference type="EMBL" id="OQV13923.1"/>
    </source>
</evidence>
<dbReference type="AlphaFoldDB" id="A0A1W0WFM9"/>
<sequence length="303" mass="32342">MVLTLVIQDVIRRVDLFARSVEPQQVQFVGQPPEKSASAKLTEQAAKLFGEGPCESAPAIDLSTAALDETDSTMEQSDRWPEKVTAEAVSILSEPVTETLSTNIAEADNAQLGTITFTPETILPVESSATKIILESADQSGMITSESYKCEVQKIPIILTCVPVEKPSVTYVLTHSVSTLCMAAQLPKVAGKSDETGLETTAVEVILGTNPVITPPAPLKLLITYAEMAAFQQKLINKSDVRQVAKPVAIVKDPAVTTIAGKSVISKSQTAALCENSVLIELQGVVMTHVGEPHLRVCQFSIS</sequence>
<dbReference type="Proteomes" id="UP000192578">
    <property type="component" value="Unassembled WGS sequence"/>
</dbReference>
<organism evidence="1 2">
    <name type="scientific">Hypsibius exemplaris</name>
    <name type="common">Freshwater tardigrade</name>
    <dbReference type="NCBI Taxonomy" id="2072580"/>
    <lineage>
        <taxon>Eukaryota</taxon>
        <taxon>Metazoa</taxon>
        <taxon>Ecdysozoa</taxon>
        <taxon>Tardigrada</taxon>
        <taxon>Eutardigrada</taxon>
        <taxon>Parachela</taxon>
        <taxon>Hypsibioidea</taxon>
        <taxon>Hypsibiidae</taxon>
        <taxon>Hypsibius</taxon>
    </lineage>
</organism>
<gene>
    <name evidence="1" type="ORF">BV898_11917</name>
</gene>